<proteinExistence type="predicted"/>
<evidence type="ECO:0000259" key="2">
    <source>
        <dbReference type="SMART" id="SM00421"/>
    </source>
</evidence>
<sequence length="278" mass="29997">MAESAIPALLDPRGHSPSAPAPDQISACDGSSAEALRLVLALTTALSARPTDMRVLHSVMMHFPPRFDVIAGLFARRRDDGSYLVTSQVGFPQSRRFVEPIRVDHEWLVGRALRGSDPIVMTEPAEIDREFLLTSRCYDINRVVSVVPLTATGVSVGRLVLSLGSSSRNDPTLIGLLQGLGSLLGLYVHLTRDQLGADTGVAQPTLRRRAGDGPPALSARQLTIVWLVASGASNPAIARRIGFSESTVRQENIKIFRMFGVHTRDAVVDSARMCGLIP</sequence>
<evidence type="ECO:0000313" key="3">
    <source>
        <dbReference type="EMBL" id="CAB4852591.1"/>
    </source>
</evidence>
<name>A0A6J7C5X4_9ZZZZ</name>
<dbReference type="InterPro" id="IPR016032">
    <property type="entry name" value="Sig_transdc_resp-reg_C-effctor"/>
</dbReference>
<organism evidence="3">
    <name type="scientific">freshwater metagenome</name>
    <dbReference type="NCBI Taxonomy" id="449393"/>
    <lineage>
        <taxon>unclassified sequences</taxon>
        <taxon>metagenomes</taxon>
        <taxon>ecological metagenomes</taxon>
    </lineage>
</organism>
<dbReference type="Pfam" id="PF00196">
    <property type="entry name" value="GerE"/>
    <property type="match status" value="1"/>
</dbReference>
<dbReference type="InterPro" id="IPR036388">
    <property type="entry name" value="WH-like_DNA-bd_sf"/>
</dbReference>
<gene>
    <name evidence="3" type="ORF">UFOPK3268_01723</name>
</gene>
<dbReference type="GO" id="GO:0003677">
    <property type="term" value="F:DNA binding"/>
    <property type="evidence" value="ECO:0007669"/>
    <property type="project" value="InterPro"/>
</dbReference>
<dbReference type="AlphaFoldDB" id="A0A6J7C5X4"/>
<dbReference type="SMART" id="SM00421">
    <property type="entry name" value="HTH_LUXR"/>
    <property type="match status" value="1"/>
</dbReference>
<dbReference type="GO" id="GO:0006355">
    <property type="term" value="P:regulation of DNA-templated transcription"/>
    <property type="evidence" value="ECO:0007669"/>
    <property type="project" value="InterPro"/>
</dbReference>
<dbReference type="InterPro" id="IPR000792">
    <property type="entry name" value="Tscrpt_reg_LuxR_C"/>
</dbReference>
<feature type="region of interest" description="Disordered" evidence="1">
    <location>
        <begin position="1"/>
        <end position="27"/>
    </location>
</feature>
<protein>
    <submittedName>
        <fullName evidence="3">Unannotated protein</fullName>
    </submittedName>
</protein>
<dbReference type="Gene3D" id="1.10.10.10">
    <property type="entry name" value="Winged helix-like DNA-binding domain superfamily/Winged helix DNA-binding domain"/>
    <property type="match status" value="1"/>
</dbReference>
<dbReference type="SUPFAM" id="SSF46894">
    <property type="entry name" value="C-terminal effector domain of the bipartite response regulators"/>
    <property type="match status" value="1"/>
</dbReference>
<evidence type="ECO:0000256" key="1">
    <source>
        <dbReference type="SAM" id="MobiDB-lite"/>
    </source>
</evidence>
<feature type="domain" description="HTH luxR-type" evidence="2">
    <location>
        <begin position="214"/>
        <end position="271"/>
    </location>
</feature>
<accession>A0A6J7C5X4</accession>
<dbReference type="EMBL" id="CAFBIZ010000285">
    <property type="protein sequence ID" value="CAB4852591.1"/>
    <property type="molecule type" value="Genomic_DNA"/>
</dbReference>
<reference evidence="3" key="1">
    <citation type="submission" date="2020-05" db="EMBL/GenBank/DDBJ databases">
        <authorList>
            <person name="Chiriac C."/>
            <person name="Salcher M."/>
            <person name="Ghai R."/>
            <person name="Kavagutti S V."/>
        </authorList>
    </citation>
    <scope>NUCLEOTIDE SEQUENCE</scope>
</reference>